<dbReference type="PANTHER" id="PTHR30349:SF64">
    <property type="entry name" value="PROPHAGE INTEGRASE INTD-RELATED"/>
    <property type="match status" value="1"/>
</dbReference>
<accession>A0ABT2EHD4</accession>
<comment type="caution">
    <text evidence="8">The sequence shown here is derived from an EMBL/GenBank/DDBJ whole genome shotgun (WGS) entry which is preliminary data.</text>
</comment>
<comment type="similarity">
    <text evidence="1">Belongs to the 'phage' integrase family.</text>
</comment>
<evidence type="ECO:0000259" key="7">
    <source>
        <dbReference type="PROSITE" id="PS51900"/>
    </source>
</evidence>
<name>A0ABT2EHD4_9GAMM</name>
<dbReference type="InterPro" id="IPR011010">
    <property type="entry name" value="DNA_brk_join_enz"/>
</dbReference>
<evidence type="ECO:0000256" key="2">
    <source>
        <dbReference type="ARBA" id="ARBA00022908"/>
    </source>
</evidence>
<dbReference type="Gene3D" id="1.10.150.130">
    <property type="match status" value="1"/>
</dbReference>
<dbReference type="InterPro" id="IPR010998">
    <property type="entry name" value="Integrase_recombinase_N"/>
</dbReference>
<dbReference type="InterPro" id="IPR013762">
    <property type="entry name" value="Integrase-like_cat_sf"/>
</dbReference>
<evidence type="ECO:0000256" key="3">
    <source>
        <dbReference type="ARBA" id="ARBA00023125"/>
    </source>
</evidence>
<keyword evidence="3 5" id="KW-0238">DNA-binding</keyword>
<keyword evidence="9" id="KW-1185">Reference proteome</keyword>
<organism evidence="8 9">
    <name type="scientific">Halomonas dongshanensis</name>
    <dbReference type="NCBI Taxonomy" id="2890835"/>
    <lineage>
        <taxon>Bacteria</taxon>
        <taxon>Pseudomonadati</taxon>
        <taxon>Pseudomonadota</taxon>
        <taxon>Gammaproteobacteria</taxon>
        <taxon>Oceanospirillales</taxon>
        <taxon>Halomonadaceae</taxon>
        <taxon>Halomonas</taxon>
    </lineage>
</organism>
<dbReference type="PROSITE" id="PS51898">
    <property type="entry name" value="TYR_RECOMBINASE"/>
    <property type="match status" value="1"/>
</dbReference>
<feature type="domain" description="Tyr recombinase" evidence="6">
    <location>
        <begin position="123"/>
        <end position="312"/>
    </location>
</feature>
<dbReference type="RefSeq" id="WP_259037495.1">
    <property type="nucleotide sequence ID" value="NZ_JAJISC010000009.1"/>
</dbReference>
<feature type="domain" description="Core-binding (CB)" evidence="7">
    <location>
        <begin position="4"/>
        <end position="89"/>
    </location>
</feature>
<dbReference type="SUPFAM" id="SSF56349">
    <property type="entry name" value="DNA breaking-rejoining enzymes"/>
    <property type="match status" value="1"/>
</dbReference>
<evidence type="ECO:0000259" key="6">
    <source>
        <dbReference type="PROSITE" id="PS51898"/>
    </source>
</evidence>
<dbReference type="EMBL" id="JAJISC010000009">
    <property type="protein sequence ID" value="MCS2611003.1"/>
    <property type="molecule type" value="Genomic_DNA"/>
</dbReference>
<protein>
    <submittedName>
        <fullName evidence="8">Tyrosine-type recombinase/integrase</fullName>
    </submittedName>
</protein>
<dbReference type="Proteomes" id="UP001165542">
    <property type="component" value="Unassembled WGS sequence"/>
</dbReference>
<dbReference type="Pfam" id="PF00589">
    <property type="entry name" value="Phage_integrase"/>
    <property type="match status" value="1"/>
</dbReference>
<evidence type="ECO:0000313" key="8">
    <source>
        <dbReference type="EMBL" id="MCS2611003.1"/>
    </source>
</evidence>
<proteinExistence type="inferred from homology"/>
<keyword evidence="4" id="KW-0233">DNA recombination</keyword>
<dbReference type="CDD" id="cd00397">
    <property type="entry name" value="DNA_BRE_C"/>
    <property type="match status" value="1"/>
</dbReference>
<evidence type="ECO:0000256" key="5">
    <source>
        <dbReference type="PROSITE-ProRule" id="PRU01248"/>
    </source>
</evidence>
<evidence type="ECO:0000256" key="1">
    <source>
        <dbReference type="ARBA" id="ARBA00008857"/>
    </source>
</evidence>
<reference evidence="8" key="1">
    <citation type="submission" date="2021-11" db="EMBL/GenBank/DDBJ databases">
        <title>Halomonas sp., isolated from a coastal aquaculture zone in Dongshan Bay.</title>
        <authorList>
            <person name="Lin W."/>
        </authorList>
    </citation>
    <scope>NUCLEOTIDE SEQUENCE</scope>
    <source>
        <strain evidence="8">Yzlin-01</strain>
    </source>
</reference>
<evidence type="ECO:0000256" key="4">
    <source>
        <dbReference type="ARBA" id="ARBA00023172"/>
    </source>
</evidence>
<dbReference type="InterPro" id="IPR050090">
    <property type="entry name" value="Tyrosine_recombinase_XerCD"/>
</dbReference>
<dbReference type="PROSITE" id="PS51900">
    <property type="entry name" value="CB"/>
    <property type="match status" value="1"/>
</dbReference>
<dbReference type="InterPro" id="IPR002104">
    <property type="entry name" value="Integrase_catalytic"/>
</dbReference>
<sequence>MNDVSFMELLSSYAADKHLRPKSVTTYSGVVRLFRKYLGHQTFPSMVTREMVIKWRVAIIRSEANPKGIAESSWNNYSRHLKALYSFGIKHDLIASIQNPFEGVSVKQPKTPKKSLQPLQIRYAREVLSVCRRFESCYDECSKIHPAWFWQALFETFFHTGIRLNQLLHIEAGDINLKKRIFRASAIGSKTHSETILPIPDDLYPYLYELIVAAHSAGFKRKDQLFNVNRFSQRHKRANMNTWQVEHFFQALSELTGYKMSPHRFRHFLGTSLMESPERNIHLTQSILNHTDIRTTMEYISPDVEAMRRALNARPPV</sequence>
<evidence type="ECO:0000313" key="9">
    <source>
        <dbReference type="Proteomes" id="UP001165542"/>
    </source>
</evidence>
<keyword evidence="2" id="KW-0229">DNA integration</keyword>
<dbReference type="PANTHER" id="PTHR30349">
    <property type="entry name" value="PHAGE INTEGRASE-RELATED"/>
    <property type="match status" value="1"/>
</dbReference>
<dbReference type="InterPro" id="IPR044068">
    <property type="entry name" value="CB"/>
</dbReference>
<gene>
    <name evidence="8" type="ORF">LLY24_16935</name>
</gene>
<dbReference type="Gene3D" id="1.10.443.10">
    <property type="entry name" value="Intergrase catalytic core"/>
    <property type="match status" value="1"/>
</dbReference>